<feature type="region of interest" description="Disordered" evidence="2">
    <location>
        <begin position="1"/>
        <end position="319"/>
    </location>
</feature>
<dbReference type="AlphaFoldDB" id="A0A4Z1KB42"/>
<proteinExistence type="predicted"/>
<dbReference type="Pfam" id="PF20237">
    <property type="entry name" value="DUF6594"/>
    <property type="match status" value="1"/>
</dbReference>
<organism evidence="5 6">
    <name type="scientific">Botrytis porri</name>
    <dbReference type="NCBI Taxonomy" id="87229"/>
    <lineage>
        <taxon>Eukaryota</taxon>
        <taxon>Fungi</taxon>
        <taxon>Dikarya</taxon>
        <taxon>Ascomycota</taxon>
        <taxon>Pezizomycotina</taxon>
        <taxon>Leotiomycetes</taxon>
        <taxon>Helotiales</taxon>
        <taxon>Sclerotiniaceae</taxon>
        <taxon>Botrytis</taxon>
    </lineage>
</organism>
<feature type="region of interest" description="Disordered" evidence="2">
    <location>
        <begin position="584"/>
        <end position="615"/>
    </location>
</feature>
<protein>
    <recommendedName>
        <fullName evidence="4">DUF6594 domain-containing protein</fullName>
    </recommendedName>
</protein>
<evidence type="ECO:0000313" key="5">
    <source>
        <dbReference type="EMBL" id="TGO81370.1"/>
    </source>
</evidence>
<feature type="transmembrane region" description="Helical" evidence="3">
    <location>
        <begin position="633"/>
        <end position="655"/>
    </location>
</feature>
<feature type="compositionally biased region" description="Basic residues" evidence="2">
    <location>
        <begin position="80"/>
        <end position="91"/>
    </location>
</feature>
<keyword evidence="3" id="KW-0812">Transmembrane</keyword>
<feature type="transmembrane region" description="Helical" evidence="3">
    <location>
        <begin position="667"/>
        <end position="687"/>
    </location>
</feature>
<feature type="compositionally biased region" description="Low complexity" evidence="2">
    <location>
        <begin position="121"/>
        <end position="131"/>
    </location>
</feature>
<accession>A0A4Z1KB42</accession>
<evidence type="ECO:0000256" key="1">
    <source>
        <dbReference type="SAM" id="Coils"/>
    </source>
</evidence>
<dbReference type="Proteomes" id="UP000297280">
    <property type="component" value="Unassembled WGS sequence"/>
</dbReference>
<gene>
    <name evidence="5" type="ORF">BPOR_1183g00010</name>
</gene>
<feature type="compositionally biased region" description="Basic and acidic residues" evidence="2">
    <location>
        <begin position="23"/>
        <end position="33"/>
    </location>
</feature>
<feature type="compositionally biased region" description="Basic and acidic residues" evidence="2">
    <location>
        <begin position="229"/>
        <end position="256"/>
    </location>
</feature>
<feature type="domain" description="DUF6594" evidence="4">
    <location>
        <begin position="387"/>
        <end position="668"/>
    </location>
</feature>
<dbReference type="PANTHER" id="PTHR34502:SF6">
    <property type="entry name" value="DUF6594 DOMAIN-CONTAINING PROTEIN"/>
    <property type="match status" value="1"/>
</dbReference>
<feature type="region of interest" description="Disordered" evidence="2">
    <location>
        <begin position="339"/>
        <end position="378"/>
    </location>
</feature>
<name>A0A4Z1KB42_9HELO</name>
<keyword evidence="3" id="KW-1133">Transmembrane helix</keyword>
<feature type="compositionally biased region" description="Polar residues" evidence="2">
    <location>
        <begin position="47"/>
        <end position="58"/>
    </location>
</feature>
<feature type="coiled-coil region" evidence="1">
    <location>
        <begin position="429"/>
        <end position="459"/>
    </location>
</feature>
<feature type="compositionally biased region" description="Basic and acidic residues" evidence="2">
    <location>
        <begin position="294"/>
        <end position="311"/>
    </location>
</feature>
<comment type="caution">
    <text evidence="5">The sequence shown here is derived from an EMBL/GenBank/DDBJ whole genome shotgun (WGS) entry which is preliminary data.</text>
</comment>
<feature type="transmembrane region" description="Helical" evidence="3">
    <location>
        <begin position="699"/>
        <end position="716"/>
    </location>
</feature>
<dbReference type="STRING" id="87229.A0A4Z1KB42"/>
<dbReference type="PANTHER" id="PTHR34502">
    <property type="entry name" value="DUF6594 DOMAIN-CONTAINING PROTEIN-RELATED"/>
    <property type="match status" value="1"/>
</dbReference>
<evidence type="ECO:0000259" key="4">
    <source>
        <dbReference type="Pfam" id="PF20237"/>
    </source>
</evidence>
<evidence type="ECO:0000256" key="3">
    <source>
        <dbReference type="SAM" id="Phobius"/>
    </source>
</evidence>
<dbReference type="EMBL" id="PQXO01001176">
    <property type="protein sequence ID" value="TGO81370.1"/>
    <property type="molecule type" value="Genomic_DNA"/>
</dbReference>
<reference evidence="5 6" key="1">
    <citation type="submission" date="2017-12" db="EMBL/GenBank/DDBJ databases">
        <title>Comparative genomics of Botrytis spp.</title>
        <authorList>
            <person name="Valero-Jimenez C.A."/>
            <person name="Tapia P."/>
            <person name="Veloso J."/>
            <person name="Silva-Moreno E."/>
            <person name="Staats M."/>
            <person name="Valdes J.H."/>
            <person name="Van Kan J.A.L."/>
        </authorList>
    </citation>
    <scope>NUCLEOTIDE SEQUENCE [LARGE SCALE GENOMIC DNA]</scope>
    <source>
        <strain evidence="5 6">MUCL3349</strain>
    </source>
</reference>
<dbReference type="InterPro" id="IPR046529">
    <property type="entry name" value="DUF6594"/>
</dbReference>
<keyword evidence="3" id="KW-0472">Membrane</keyword>
<evidence type="ECO:0000313" key="6">
    <source>
        <dbReference type="Proteomes" id="UP000297280"/>
    </source>
</evidence>
<sequence>MATRYKIPTVESIIEDSEDESRDDVRGNIEREFQSSITRRQHRSIHESTMSSSPTKANTSRERDRSRKMHKSTSSGTRHSASKPKPKHTNAKRASGSSSKGNDMEGQRLRQRPVQRNRVPSSSSSSSSSSSDENENLPNHKSVLAASRAKLTSPSMISNLTSLTTSTNKSSSSSGSNSTVTQASITKGLPLGKGTEVKKESLSPAVPSPPNVFAYLQQDSDEEDGEDEEARKENAEGKKVETQDDTSKWLIDHSDKSFTPISRPQTPEIHPSGPSSVSSSLHSDDFSAPEADIDTDRSTSPERSVNGRENLRVTTNSKDASVKLASQMAAANQRQNYYGAAPSFGTPKIHHHTDSNPLSPADLETPRNPHPPKHTLQSQIDPTITGYELLASRLSASSHFGSGSGSDTVVEDRIKPMYRKFEALNHRLLLHLQDEISELEEQLQRLDKADTESRRLRHTGNVNIGVDVIPASRRASEQMGGDLQWHKMDILGRIGYKLAQYNQTLTLFHSLQSLPPASQPDISHYREYLQTVRPITEVETRFLDPKVEDDLVSVASGSSGFRSQGCLRNGDQFIRHKRSLLSSISDSSDDDHPIERTPTSSAVDSPLHPPPHLANDHLGAGNKISHAEDFPTLACAIALSILIPILTFATIPTFLGRMTVVCLVGSGIVGALVQSGFIGLTDVIGSIKALRGSQRREGLVCVGVYLGCMGVLAGVVG</sequence>
<keyword evidence="1" id="KW-0175">Coiled coil</keyword>
<feature type="compositionally biased region" description="Acidic residues" evidence="2">
    <location>
        <begin position="219"/>
        <end position="228"/>
    </location>
</feature>
<feature type="compositionally biased region" description="Acidic residues" evidence="2">
    <location>
        <begin position="13"/>
        <end position="22"/>
    </location>
</feature>
<evidence type="ECO:0000256" key="2">
    <source>
        <dbReference type="SAM" id="MobiDB-lite"/>
    </source>
</evidence>
<feature type="compositionally biased region" description="Low complexity" evidence="2">
    <location>
        <begin position="158"/>
        <end position="179"/>
    </location>
</feature>
<keyword evidence="6" id="KW-1185">Reference proteome</keyword>
<feature type="compositionally biased region" description="Low complexity" evidence="2">
    <location>
        <begin position="270"/>
        <end position="281"/>
    </location>
</feature>